<dbReference type="AlphaFoldDB" id="A0A7S0HA26"/>
<feature type="domain" description="Anoctamin transmembrane" evidence="3">
    <location>
        <begin position="126"/>
        <end position="498"/>
    </location>
</feature>
<feature type="transmembrane region" description="Helical" evidence="2">
    <location>
        <begin position="437"/>
        <end position="459"/>
    </location>
</feature>
<feature type="transmembrane region" description="Helical" evidence="2">
    <location>
        <begin position="274"/>
        <end position="295"/>
    </location>
</feature>
<gene>
    <name evidence="4" type="ORF">LAMO00422_LOCUS23924</name>
</gene>
<organism evidence="4">
    <name type="scientific">Amorphochlora amoebiformis</name>
    <dbReference type="NCBI Taxonomy" id="1561963"/>
    <lineage>
        <taxon>Eukaryota</taxon>
        <taxon>Sar</taxon>
        <taxon>Rhizaria</taxon>
        <taxon>Cercozoa</taxon>
        <taxon>Chlorarachniophyceae</taxon>
        <taxon>Amorphochlora</taxon>
    </lineage>
</organism>
<name>A0A7S0HA26_9EUKA</name>
<dbReference type="EMBL" id="HBEM01034967">
    <property type="protein sequence ID" value="CAD8464957.1"/>
    <property type="molecule type" value="Transcribed_RNA"/>
</dbReference>
<reference evidence="4" key="1">
    <citation type="submission" date="2021-01" db="EMBL/GenBank/DDBJ databases">
        <authorList>
            <person name="Corre E."/>
            <person name="Pelletier E."/>
            <person name="Niang G."/>
            <person name="Scheremetjew M."/>
            <person name="Finn R."/>
            <person name="Kale V."/>
            <person name="Holt S."/>
            <person name="Cochrane G."/>
            <person name="Meng A."/>
            <person name="Brown T."/>
            <person name="Cohen L."/>
        </authorList>
    </citation>
    <scope>NUCLEOTIDE SEQUENCE</scope>
    <source>
        <strain evidence="4">CCMP2058</strain>
    </source>
</reference>
<evidence type="ECO:0000259" key="3">
    <source>
        <dbReference type="Pfam" id="PF04547"/>
    </source>
</evidence>
<feature type="transmembrane region" description="Helical" evidence="2">
    <location>
        <begin position="186"/>
        <end position="210"/>
    </location>
</feature>
<keyword evidence="2" id="KW-1133">Transmembrane helix</keyword>
<evidence type="ECO:0000313" key="4">
    <source>
        <dbReference type="EMBL" id="CAD8464957.1"/>
    </source>
</evidence>
<proteinExistence type="predicted"/>
<evidence type="ECO:0000256" key="2">
    <source>
        <dbReference type="SAM" id="Phobius"/>
    </source>
</evidence>
<accession>A0A7S0HA26</accession>
<dbReference type="InterPro" id="IPR049452">
    <property type="entry name" value="Anoctamin_TM"/>
</dbReference>
<feature type="transmembrane region" description="Helical" evidence="2">
    <location>
        <begin position="480"/>
        <end position="501"/>
    </location>
</feature>
<feature type="transmembrane region" description="Helical" evidence="2">
    <location>
        <begin position="307"/>
        <end position="330"/>
    </location>
</feature>
<dbReference type="Pfam" id="PF04547">
    <property type="entry name" value="Anoctamin"/>
    <property type="match status" value="1"/>
</dbReference>
<sequence length="525" mass="59371">MNADQLAKQQADAMARQQRVNNAHATAQAMVGTASPSANDRKTPSRPTRQPVKQTNVIADALGLTAMFTDFRKGQFEKDKAEGKNASVAKINQEKKFDAEAADEHSWGDVPLCAGPEDLLQEHGLGQGIMWYYKFMHFIIGYNFVLLLIALISFIPHIVTGPNYDGGQGTRFPGAFYLSTYTEKSYAPFVLSVTLMLILTFSLGPTYRYYVKRWYAKQREARDAAAAGDQNVNWIEDEFEGQYGRAQFDYVDENAVDRIEYDPPTNTRFNRWGVGLSIFLMTVVLGVSGIVTFYMQRAARESGGNALASFCIAVFVAGLGFAWEYLCYLLTKIEKWAYWTDYWRSTTVKVLLFKILNIFTVFLVKRIEYQADVSEDDCQLRDLGNQFLLLIAFNTLATFANLGYVLFFTDKEAERTPDGPREFILATEYVEIVYRQFLLGLGFLVMPMIVLFGLAANIIEYWLDKYRMLRVCNKPGQTKSAFSGVLAFYFFLSALFILLSFPNGAVFVLAGSYGLSDDPTCYIYQ</sequence>
<feature type="region of interest" description="Disordered" evidence="1">
    <location>
        <begin position="1"/>
        <end position="51"/>
    </location>
</feature>
<keyword evidence="2" id="KW-0812">Transmembrane</keyword>
<feature type="transmembrane region" description="Helical" evidence="2">
    <location>
        <begin position="139"/>
        <end position="159"/>
    </location>
</feature>
<evidence type="ECO:0000256" key="1">
    <source>
        <dbReference type="SAM" id="MobiDB-lite"/>
    </source>
</evidence>
<protein>
    <recommendedName>
        <fullName evidence="3">Anoctamin transmembrane domain-containing protein</fullName>
    </recommendedName>
</protein>
<keyword evidence="2" id="KW-0472">Membrane</keyword>
<feature type="transmembrane region" description="Helical" evidence="2">
    <location>
        <begin position="387"/>
        <end position="407"/>
    </location>
</feature>